<evidence type="ECO:0000256" key="3">
    <source>
        <dbReference type="ARBA" id="ARBA00022449"/>
    </source>
</evidence>
<dbReference type="Pfam" id="PF20501">
    <property type="entry name" value="MbhE"/>
    <property type="match status" value="1"/>
</dbReference>
<evidence type="ECO:0000259" key="14">
    <source>
        <dbReference type="Pfam" id="PF13244"/>
    </source>
</evidence>
<evidence type="ECO:0000256" key="7">
    <source>
        <dbReference type="ARBA" id="ARBA00023065"/>
    </source>
</evidence>
<evidence type="ECO:0000256" key="9">
    <source>
        <dbReference type="RuleBase" id="RU000320"/>
    </source>
</evidence>
<dbReference type="Pfam" id="PF13244">
    <property type="entry name" value="MbhD"/>
    <property type="match status" value="1"/>
</dbReference>
<feature type="transmembrane region" description="Helical" evidence="10">
    <location>
        <begin position="561"/>
        <end position="584"/>
    </location>
</feature>
<feature type="domain" description="NADH:quinone oxidoreductase/Mrp antiporter transmembrane" evidence="11">
    <location>
        <begin position="126"/>
        <end position="400"/>
    </location>
</feature>
<reference evidence="16 17" key="1">
    <citation type="submission" date="2018-11" db="EMBL/GenBank/DDBJ databases">
        <title>Micromonospora sp. PPF5-17, a new actinomycetes isolated from a hot spring soil.</title>
        <authorList>
            <person name="Thawai C."/>
        </authorList>
    </citation>
    <scope>NUCLEOTIDE SEQUENCE [LARGE SCALE GENOMIC DNA]</scope>
    <source>
        <strain evidence="16 17">PPF5-17</strain>
    </source>
</reference>
<feature type="transmembrane region" description="Helical" evidence="10">
    <location>
        <begin position="641"/>
        <end position="660"/>
    </location>
</feature>
<evidence type="ECO:0000256" key="5">
    <source>
        <dbReference type="ARBA" id="ARBA00022692"/>
    </source>
</evidence>
<feature type="transmembrane region" description="Helical" evidence="10">
    <location>
        <begin position="740"/>
        <end position="760"/>
    </location>
</feature>
<evidence type="ECO:0000259" key="13">
    <source>
        <dbReference type="Pfam" id="PF04039"/>
    </source>
</evidence>
<evidence type="ECO:0000259" key="11">
    <source>
        <dbReference type="Pfam" id="PF00361"/>
    </source>
</evidence>
<keyword evidence="8 10" id="KW-0472">Membrane</keyword>
<evidence type="ECO:0000259" key="12">
    <source>
        <dbReference type="Pfam" id="PF00662"/>
    </source>
</evidence>
<keyword evidence="4" id="KW-1003">Cell membrane</keyword>
<dbReference type="EMBL" id="RJLN01000084">
    <property type="protein sequence ID" value="RNL92575.1"/>
    <property type="molecule type" value="Genomic_DNA"/>
</dbReference>
<proteinExistence type="predicted"/>
<dbReference type="PANTHER" id="PTHR43373:SF1">
    <property type="entry name" value="NA(+)_H(+) ANTIPORTER SUBUNIT A"/>
    <property type="match status" value="1"/>
</dbReference>
<dbReference type="InterPro" id="IPR025383">
    <property type="entry name" value="MrpA_C/MbhD"/>
</dbReference>
<evidence type="ECO:0000256" key="1">
    <source>
        <dbReference type="ARBA" id="ARBA00004651"/>
    </source>
</evidence>
<keyword evidence="3" id="KW-0050">Antiport</keyword>
<evidence type="ECO:0000256" key="6">
    <source>
        <dbReference type="ARBA" id="ARBA00022989"/>
    </source>
</evidence>
<feature type="domain" description="NADH-Ubiquinone oxidoreductase (complex I) chain 5 N-terminal" evidence="12">
    <location>
        <begin position="64"/>
        <end position="102"/>
    </location>
</feature>
<dbReference type="InterPro" id="IPR050616">
    <property type="entry name" value="CPA3_Na-H_Antiporter_A"/>
</dbReference>
<dbReference type="InterPro" id="IPR001750">
    <property type="entry name" value="ND/Mrp_TM"/>
</dbReference>
<feature type="transmembrane region" description="Helical" evidence="10">
    <location>
        <begin position="267"/>
        <end position="287"/>
    </location>
</feature>
<feature type="domain" description="Na+/H+ antiporter MnhB subunit-related protein" evidence="13">
    <location>
        <begin position="776"/>
        <end position="892"/>
    </location>
</feature>
<dbReference type="InterPro" id="IPR001516">
    <property type="entry name" value="Proton_antipo_N"/>
</dbReference>
<feature type="transmembrane region" description="Helical" evidence="10">
    <location>
        <begin position="76"/>
        <end position="95"/>
    </location>
</feature>
<dbReference type="PANTHER" id="PTHR43373">
    <property type="entry name" value="NA(+)/H(+) ANTIPORTER SUBUNIT"/>
    <property type="match status" value="1"/>
</dbReference>
<dbReference type="InterPro" id="IPR046806">
    <property type="entry name" value="MrpA_C/MbhE"/>
</dbReference>
<keyword evidence="5 9" id="KW-0812">Transmembrane</keyword>
<evidence type="ECO:0000259" key="15">
    <source>
        <dbReference type="Pfam" id="PF20501"/>
    </source>
</evidence>
<name>A0ABX9WB74_9ACTN</name>
<feature type="transmembrane region" description="Helical" evidence="10">
    <location>
        <begin position="320"/>
        <end position="343"/>
    </location>
</feature>
<feature type="transmembrane region" description="Helical" evidence="10">
    <location>
        <begin position="596"/>
        <end position="612"/>
    </location>
</feature>
<evidence type="ECO:0000256" key="2">
    <source>
        <dbReference type="ARBA" id="ARBA00022448"/>
    </source>
</evidence>
<feature type="transmembrane region" description="Helical" evidence="10">
    <location>
        <begin position="364"/>
        <end position="383"/>
    </location>
</feature>
<keyword evidence="17" id="KW-1185">Reference proteome</keyword>
<dbReference type="Pfam" id="PF04039">
    <property type="entry name" value="MnhB"/>
    <property type="match status" value="1"/>
</dbReference>
<feature type="transmembrane region" description="Helical" evidence="10">
    <location>
        <begin position="130"/>
        <end position="147"/>
    </location>
</feature>
<feature type="domain" description="MrpA C-terminal/MbhD" evidence="14">
    <location>
        <begin position="601"/>
        <end position="664"/>
    </location>
</feature>
<feature type="transmembrane region" description="Helical" evidence="10">
    <location>
        <begin position="800"/>
        <end position="824"/>
    </location>
</feature>
<evidence type="ECO:0000256" key="10">
    <source>
        <dbReference type="SAM" id="Phobius"/>
    </source>
</evidence>
<feature type="transmembrane region" description="Helical" evidence="10">
    <location>
        <begin position="875"/>
        <end position="895"/>
    </location>
</feature>
<protein>
    <submittedName>
        <fullName evidence="16">DUF4040 domain-containing protein</fullName>
    </submittedName>
</protein>
<feature type="transmembrane region" description="Helical" evidence="10">
    <location>
        <begin position="489"/>
        <end position="512"/>
    </location>
</feature>
<dbReference type="Pfam" id="PF00361">
    <property type="entry name" value="Proton_antipo_M"/>
    <property type="match status" value="1"/>
</dbReference>
<feature type="transmembrane region" description="Helical" evidence="10">
    <location>
        <begin position="203"/>
        <end position="227"/>
    </location>
</feature>
<feature type="domain" description="MrpA C-terminal/MbhE" evidence="15">
    <location>
        <begin position="681"/>
        <end position="754"/>
    </location>
</feature>
<gene>
    <name evidence="16" type="ORF">EFE23_22650</name>
</gene>
<feature type="transmembrane region" description="Helical" evidence="10">
    <location>
        <begin position="772"/>
        <end position="794"/>
    </location>
</feature>
<feature type="transmembrane region" description="Helical" evidence="10">
    <location>
        <begin position="403"/>
        <end position="424"/>
    </location>
</feature>
<comment type="subcellular location">
    <subcellularLocation>
        <location evidence="1">Cell membrane</location>
        <topology evidence="1">Multi-pass membrane protein</topology>
    </subcellularLocation>
    <subcellularLocation>
        <location evidence="9">Membrane</location>
        <topology evidence="9">Multi-pass membrane protein</topology>
    </subcellularLocation>
</comment>
<keyword evidence="7" id="KW-0406">Ion transport</keyword>
<evidence type="ECO:0000256" key="4">
    <source>
        <dbReference type="ARBA" id="ARBA00022475"/>
    </source>
</evidence>
<feature type="transmembrane region" description="Helical" evidence="10">
    <location>
        <begin position="445"/>
        <end position="469"/>
    </location>
</feature>
<evidence type="ECO:0000313" key="16">
    <source>
        <dbReference type="EMBL" id="RNL92575.1"/>
    </source>
</evidence>
<feature type="transmembrane region" description="Helical" evidence="10">
    <location>
        <begin position="159"/>
        <end position="183"/>
    </location>
</feature>
<evidence type="ECO:0000313" key="17">
    <source>
        <dbReference type="Proteomes" id="UP000280698"/>
    </source>
</evidence>
<evidence type="ECO:0000256" key="8">
    <source>
        <dbReference type="ARBA" id="ARBA00023136"/>
    </source>
</evidence>
<keyword evidence="6 10" id="KW-1133">Transmembrane helix</keyword>
<dbReference type="PRINTS" id="PR01434">
    <property type="entry name" value="NADHDHGNASE5"/>
</dbReference>
<organism evidence="16 17">
    <name type="scientific">Micromonospora solifontis</name>
    <dbReference type="NCBI Taxonomy" id="2487138"/>
    <lineage>
        <taxon>Bacteria</taxon>
        <taxon>Bacillati</taxon>
        <taxon>Actinomycetota</taxon>
        <taxon>Actinomycetes</taxon>
        <taxon>Micromonosporales</taxon>
        <taxon>Micromonosporaceae</taxon>
        <taxon>Micromonospora</taxon>
    </lineage>
</organism>
<feature type="transmembrane region" description="Helical" evidence="10">
    <location>
        <begin position="619"/>
        <end position="635"/>
    </location>
</feature>
<sequence length="910" mass="94517">MILAFVLAWQVGLAATVPALSRRLGRNVGYPLAAGYAVAAALLLTRLPAILDDDVVQISWRWLPSLDVSAALRMDALSLIFALVVLGVGGLIMAYTPRYLSGSGQHITLYVSLTLFAGAMLGLVFANDLLLLFVFWELTSILSFVLIGQNQPAATRPAVHALLVTSGGGLALLAGFVILMVSLGTSDISRILAQPERLASGPAAAASALILLAVFTKSAQVPFHFWLPGAMIAITPVSAYLHAATMVKAGIYLAMRFSALFGDRRPWSIALIGVGLATAVLGAFLALRQHDLKALLAYSTVSQLGLLIGVIGVGTPESDAAAILYTVAHALFKATLFMLVGIIDHEAGSRDLRELSGLRREMPVTSTMTALAAMSLAGLPPTIGFVGKEAIFEALSEAPGGVWLSWTGTALAVLASVLTFAYAARLVYGVFAGPPRQRGLYEPSWSFLAPAAVAAVAATVAGPLVGLLGPLVVRAANNARPQGEPAELAFWHGFTVALLLSALTVVFGMLLFTFRTRTDRMFLEAPTARPFVSYFDRGYGWLLGFGDRVAAMARAEGPAPFLIMPLLAVLLLGAAATALVGPVSRPPGSLTRPGDLVVLALLVMVIGGLVVARSLLATISLTGLVGLILSVWFVTVGAPDVAVTLLLVEVLTTIVMMLVLRQRPGEPVRRERARPSGAAAVLAAGVGVIAAAGTAALTGRRELSLPARYYLERAEPVTGGHNIVNVILVDFRALDTLGEAVVLSVVALGLAAVLDTAGATGRARAGPPDADLVFGFAYRVLAPVMLLISAYLFARGHEEVGGGFIGALVAGTAVGLGHLAHAGSSVPPLGWLRGRPLLVSGLLLSLTVGLAPVVVGRPFLAPGKLPLPGPLSLSSGVLFDLGVYLMVLALVVSAVRRLGSPGGRRTEAPS</sequence>
<dbReference type="Pfam" id="PF00662">
    <property type="entry name" value="Proton_antipo_N"/>
    <property type="match status" value="1"/>
</dbReference>
<feature type="transmembrane region" description="Helical" evidence="10">
    <location>
        <begin position="107"/>
        <end position="124"/>
    </location>
</feature>
<feature type="transmembrane region" description="Helical" evidence="10">
    <location>
        <begin position="294"/>
        <end position="314"/>
    </location>
</feature>
<comment type="caution">
    <text evidence="16">The sequence shown here is derived from an EMBL/GenBank/DDBJ whole genome shotgun (WGS) entry which is preliminary data.</text>
</comment>
<feature type="transmembrane region" description="Helical" evidence="10">
    <location>
        <begin position="836"/>
        <end position="855"/>
    </location>
</feature>
<accession>A0ABX9WB74</accession>
<dbReference type="Proteomes" id="UP000280698">
    <property type="component" value="Unassembled WGS sequence"/>
</dbReference>
<keyword evidence="2" id="KW-0813">Transport</keyword>
<feature type="transmembrane region" description="Helical" evidence="10">
    <location>
        <begin position="680"/>
        <end position="699"/>
    </location>
</feature>
<dbReference type="InterPro" id="IPR007182">
    <property type="entry name" value="MnhB"/>
</dbReference>